<organism evidence="2 3">
    <name type="scientific">Neoroseomonas lacus</name>
    <dbReference type="NCBI Taxonomy" id="287609"/>
    <lineage>
        <taxon>Bacteria</taxon>
        <taxon>Pseudomonadati</taxon>
        <taxon>Pseudomonadota</taxon>
        <taxon>Alphaproteobacteria</taxon>
        <taxon>Acetobacterales</taxon>
        <taxon>Acetobacteraceae</taxon>
        <taxon>Neoroseomonas</taxon>
    </lineage>
</organism>
<protein>
    <submittedName>
        <fullName evidence="2">Uncharacterized protein</fullName>
    </submittedName>
</protein>
<dbReference type="EMBL" id="BMKW01000006">
    <property type="protein sequence ID" value="GGJ17168.1"/>
    <property type="molecule type" value="Genomic_DNA"/>
</dbReference>
<proteinExistence type="predicted"/>
<reference evidence="2" key="2">
    <citation type="submission" date="2020-09" db="EMBL/GenBank/DDBJ databases">
        <authorList>
            <person name="Sun Q."/>
            <person name="Zhou Y."/>
        </authorList>
    </citation>
    <scope>NUCLEOTIDE SEQUENCE</scope>
    <source>
        <strain evidence="2">CGMCC 1.3617</strain>
    </source>
</reference>
<accession>A0A917KLL7</accession>
<sequence>MDDACASQDDGYWSAQMNVLTAHDREAAKSTLERPPASRQMTDLGRTPMYGACTDHLVKNSLTVIALGVDAAHHWLNRSPPNIAEATRVLSLARAASSKISRAMSGELTKLEEHAGG</sequence>
<dbReference type="Proteomes" id="UP000661507">
    <property type="component" value="Unassembled WGS sequence"/>
</dbReference>
<feature type="region of interest" description="Disordered" evidence="1">
    <location>
        <begin position="26"/>
        <end position="46"/>
    </location>
</feature>
<comment type="caution">
    <text evidence="2">The sequence shown here is derived from an EMBL/GenBank/DDBJ whole genome shotgun (WGS) entry which is preliminary data.</text>
</comment>
<name>A0A917KLL7_9PROT</name>
<evidence type="ECO:0000256" key="1">
    <source>
        <dbReference type="SAM" id="MobiDB-lite"/>
    </source>
</evidence>
<dbReference type="AlphaFoldDB" id="A0A917KLL7"/>
<evidence type="ECO:0000313" key="3">
    <source>
        <dbReference type="Proteomes" id="UP000661507"/>
    </source>
</evidence>
<evidence type="ECO:0000313" key="2">
    <source>
        <dbReference type="EMBL" id="GGJ17168.1"/>
    </source>
</evidence>
<gene>
    <name evidence="2" type="ORF">GCM10011320_25670</name>
</gene>
<keyword evidence="3" id="KW-1185">Reference proteome</keyword>
<reference evidence="2" key="1">
    <citation type="journal article" date="2014" name="Int. J. Syst. Evol. Microbiol.">
        <title>Complete genome sequence of Corynebacterium casei LMG S-19264T (=DSM 44701T), isolated from a smear-ripened cheese.</title>
        <authorList>
            <consortium name="US DOE Joint Genome Institute (JGI-PGF)"/>
            <person name="Walter F."/>
            <person name="Albersmeier A."/>
            <person name="Kalinowski J."/>
            <person name="Ruckert C."/>
        </authorList>
    </citation>
    <scope>NUCLEOTIDE SEQUENCE</scope>
    <source>
        <strain evidence="2">CGMCC 1.3617</strain>
    </source>
</reference>